<organism evidence="1 2">
    <name type="scientific">Bodo saltans</name>
    <name type="common">Flagellated protozoan</name>
    <dbReference type="NCBI Taxonomy" id="75058"/>
    <lineage>
        <taxon>Eukaryota</taxon>
        <taxon>Discoba</taxon>
        <taxon>Euglenozoa</taxon>
        <taxon>Kinetoplastea</taxon>
        <taxon>Metakinetoplastina</taxon>
        <taxon>Eubodonida</taxon>
        <taxon>Bodonidae</taxon>
        <taxon>Bodo</taxon>
    </lineage>
</organism>
<name>A0A0S4JSH1_BODSA</name>
<proteinExistence type="predicted"/>
<dbReference type="EMBL" id="CYKH01002254">
    <property type="protein sequence ID" value="CUG94475.1"/>
    <property type="molecule type" value="Genomic_DNA"/>
</dbReference>
<accession>A0A0S4JSH1</accession>
<gene>
    <name evidence="1" type="ORF">BSAL_48930c</name>
</gene>
<keyword evidence="2" id="KW-1185">Reference proteome</keyword>
<dbReference type="AlphaFoldDB" id="A0A0S4JSH1"/>
<evidence type="ECO:0000313" key="1">
    <source>
        <dbReference type="EMBL" id="CUG94475.1"/>
    </source>
</evidence>
<sequence length="193" mass="21795">MKTVKKSNLLSLRVLEKPLQVTTVIALHVDFFHSGSSITFQHGTTYSASACIPKQNIGGYHTTVYSNKTTVATRRQRRKHFEGGSWWCHCGAFDQPRVAFEQKFVSPTRKLGGASHPLRDSTRGGERKCFLIVLSSAPTSVARCMRRHPGYTQSGRPLAQHLQLLHLPQLHLWPFLRIVNLSLNFCVQKKKSD</sequence>
<evidence type="ECO:0000313" key="2">
    <source>
        <dbReference type="Proteomes" id="UP000051952"/>
    </source>
</evidence>
<dbReference type="Proteomes" id="UP000051952">
    <property type="component" value="Unassembled WGS sequence"/>
</dbReference>
<protein>
    <submittedName>
        <fullName evidence="1">Uncharacterized protein</fullName>
    </submittedName>
</protein>
<reference evidence="2" key="1">
    <citation type="submission" date="2015-09" db="EMBL/GenBank/DDBJ databases">
        <authorList>
            <consortium name="Pathogen Informatics"/>
        </authorList>
    </citation>
    <scope>NUCLEOTIDE SEQUENCE [LARGE SCALE GENOMIC DNA]</scope>
    <source>
        <strain evidence="2">Lake Konstanz</strain>
    </source>
</reference>
<dbReference type="VEuPathDB" id="TriTrypDB:BSAL_48930c"/>